<name>M2Q3H2_9PSEU</name>
<dbReference type="NCBIfam" id="NF041163">
    <property type="entry name" value="encap_f2b"/>
    <property type="match status" value="1"/>
</dbReference>
<organism evidence="3 4">
    <name type="scientific">Amycolatopsis azurea DSM 43854</name>
    <dbReference type="NCBI Taxonomy" id="1238180"/>
    <lineage>
        <taxon>Bacteria</taxon>
        <taxon>Bacillati</taxon>
        <taxon>Actinomycetota</taxon>
        <taxon>Actinomycetes</taxon>
        <taxon>Pseudonocardiales</taxon>
        <taxon>Pseudonocardiaceae</taxon>
        <taxon>Amycolatopsis</taxon>
    </lineage>
</organism>
<dbReference type="Gene3D" id="2.60.120.10">
    <property type="entry name" value="Jelly Rolls"/>
    <property type="match status" value="1"/>
</dbReference>
<dbReference type="Pfam" id="PF00027">
    <property type="entry name" value="cNMP_binding"/>
    <property type="match status" value="1"/>
</dbReference>
<dbReference type="InterPro" id="IPR045641">
    <property type="entry name" value="SrpI-like"/>
</dbReference>
<evidence type="ECO:0000256" key="1">
    <source>
        <dbReference type="SAM" id="MobiDB-lite"/>
    </source>
</evidence>
<dbReference type="GO" id="GO:0005829">
    <property type="term" value="C:cytosol"/>
    <property type="evidence" value="ECO:0007669"/>
    <property type="project" value="TreeGrafter"/>
</dbReference>
<proteinExistence type="predicted"/>
<sequence>MMNRRKSTYIEILDMRAIIRMVSCARPPKKAGAVEMRFQFSFPEPATEKKLSMSTEIAEPSAAESEQSPNGQLSLSTAAARNLATTTKTPPQMQAISSRWLLKVLPWVQVGGGTYRVNRRLSYTAGDGKITFVQSGSDVRVVPAELAEMAALRGFDDAEALDALAGRFGRQEFSAGDTLFEQGQPADRIILIAHGRLQRTVTGPYGDPAVLDVLADGDHISYQALEADQTEWPFTVRALTATTVLTASKQAFEQVADQSESLRAHAERYRDERALPQNRRGEADITVSSGHDGEPELAGTFVDYELAPREYQLSVAQTVLRVHTRVADLFNDPMNQTEEQLRLTVEALRERQENEMINNREFGLLHNTAYEQRVQARSGPPTPDDLDELLSRRRNTQYLLAHPRTIAAFGRECTRMGIYPDSVEIGDGRTIAWRGVPLLSCNKIKIGANETSHILALRTGEENQGVVGLHQAGIPDEYQPSVSVRFMGITDQAIISYLVSAYYSVAVLVPDAVGLLENVSVAPSAG</sequence>
<gene>
    <name evidence="3" type="ORF">C791_3344</name>
</gene>
<dbReference type="EMBL" id="ANMG01000032">
    <property type="protein sequence ID" value="EMD26500.1"/>
    <property type="molecule type" value="Genomic_DNA"/>
</dbReference>
<dbReference type="PANTHER" id="PTHR24567:SF74">
    <property type="entry name" value="HTH-TYPE TRANSCRIPTIONAL REGULATOR ARCR"/>
    <property type="match status" value="1"/>
</dbReference>
<dbReference type="Pfam" id="PF19307">
    <property type="entry name" value="SrpI-like"/>
    <property type="match status" value="1"/>
</dbReference>
<evidence type="ECO:0000259" key="2">
    <source>
        <dbReference type="PROSITE" id="PS50042"/>
    </source>
</evidence>
<reference evidence="3 4" key="1">
    <citation type="submission" date="2012-10" db="EMBL/GenBank/DDBJ databases">
        <title>Genome assembly of Amycolatopsis azurea DSM 43854.</title>
        <authorList>
            <person name="Khatri I."/>
            <person name="Kaur I."/>
            <person name="Subramanian S."/>
            <person name="Mayilraj S."/>
        </authorList>
    </citation>
    <scope>NUCLEOTIDE SEQUENCE [LARGE SCALE GENOMIC DNA]</scope>
    <source>
        <strain evidence="3 4">DSM 43854</strain>
    </source>
</reference>
<dbReference type="GO" id="GO:0003700">
    <property type="term" value="F:DNA-binding transcription factor activity"/>
    <property type="evidence" value="ECO:0007669"/>
    <property type="project" value="TreeGrafter"/>
</dbReference>
<dbReference type="PATRIC" id="fig|1238180.3.peg.3675"/>
<dbReference type="InterPro" id="IPR050397">
    <property type="entry name" value="Env_Response_Regulators"/>
</dbReference>
<dbReference type="CDD" id="cd00038">
    <property type="entry name" value="CAP_ED"/>
    <property type="match status" value="1"/>
</dbReference>
<dbReference type="PANTHER" id="PTHR24567">
    <property type="entry name" value="CRP FAMILY TRANSCRIPTIONAL REGULATORY PROTEIN"/>
    <property type="match status" value="1"/>
</dbReference>
<dbReference type="Proteomes" id="UP000014137">
    <property type="component" value="Unassembled WGS sequence"/>
</dbReference>
<protein>
    <submittedName>
        <fullName evidence="3">cAMP-binding protein</fullName>
    </submittedName>
</protein>
<dbReference type="InterPro" id="IPR000595">
    <property type="entry name" value="cNMP-bd_dom"/>
</dbReference>
<feature type="region of interest" description="Disordered" evidence="1">
    <location>
        <begin position="49"/>
        <end position="72"/>
    </location>
</feature>
<dbReference type="InterPro" id="IPR049817">
    <property type="entry name" value="Encap_f2b"/>
</dbReference>
<dbReference type="InterPro" id="IPR014710">
    <property type="entry name" value="RmlC-like_jellyroll"/>
</dbReference>
<dbReference type="SUPFAM" id="SSF51206">
    <property type="entry name" value="cAMP-binding domain-like"/>
    <property type="match status" value="1"/>
</dbReference>
<dbReference type="SMART" id="SM00100">
    <property type="entry name" value="cNMP"/>
    <property type="match status" value="1"/>
</dbReference>
<dbReference type="InterPro" id="IPR018490">
    <property type="entry name" value="cNMP-bd_dom_sf"/>
</dbReference>
<evidence type="ECO:0000313" key="4">
    <source>
        <dbReference type="Proteomes" id="UP000014137"/>
    </source>
</evidence>
<comment type="caution">
    <text evidence="3">The sequence shown here is derived from an EMBL/GenBank/DDBJ whole genome shotgun (WGS) entry which is preliminary data.</text>
</comment>
<dbReference type="AlphaFoldDB" id="M2Q3H2"/>
<accession>M2Q3H2</accession>
<evidence type="ECO:0000313" key="3">
    <source>
        <dbReference type="EMBL" id="EMD26500.1"/>
    </source>
</evidence>
<feature type="domain" description="Cyclic nucleotide-binding" evidence="2">
    <location>
        <begin position="157"/>
        <end position="255"/>
    </location>
</feature>
<dbReference type="PROSITE" id="PS50042">
    <property type="entry name" value="CNMP_BINDING_3"/>
    <property type="match status" value="1"/>
</dbReference>